<accession>A0A5C8F467</accession>
<keyword evidence="1" id="KW-0812">Transmembrane</keyword>
<gene>
    <name evidence="2" type="ORF">EPJ70_09585</name>
</gene>
<keyword evidence="1" id="KW-1133">Transmembrane helix</keyword>
<protein>
    <submittedName>
        <fullName evidence="2">Uncharacterized protein</fullName>
    </submittedName>
</protein>
<evidence type="ECO:0000256" key="1">
    <source>
        <dbReference type="SAM" id="Phobius"/>
    </source>
</evidence>
<reference evidence="2 3" key="1">
    <citation type="journal article" date="1992" name="Lakartidningen">
        <title>[Penicillin V and not amoxicillin is the first choice preparation in acute otitis].</title>
        <authorList>
            <person name="Kamme C."/>
            <person name="Lundgren K."/>
            <person name="Prellner K."/>
        </authorList>
    </citation>
    <scope>NUCLEOTIDE SEQUENCE [LARGE SCALE GENOMIC DNA]</scope>
    <source>
        <strain evidence="2 3">PC3714II</strain>
    </source>
</reference>
<organism evidence="2 3">
    <name type="scientific">Brachyspira aalborgi</name>
    <dbReference type="NCBI Taxonomy" id="29522"/>
    <lineage>
        <taxon>Bacteria</taxon>
        <taxon>Pseudomonadati</taxon>
        <taxon>Spirochaetota</taxon>
        <taxon>Spirochaetia</taxon>
        <taxon>Brachyspirales</taxon>
        <taxon>Brachyspiraceae</taxon>
        <taxon>Brachyspira</taxon>
    </lineage>
</organism>
<proteinExistence type="predicted"/>
<evidence type="ECO:0000313" key="2">
    <source>
        <dbReference type="EMBL" id="TXJ44458.1"/>
    </source>
</evidence>
<evidence type="ECO:0000313" key="3">
    <source>
        <dbReference type="Proteomes" id="UP000324574"/>
    </source>
</evidence>
<feature type="transmembrane region" description="Helical" evidence="1">
    <location>
        <begin position="261"/>
        <end position="283"/>
    </location>
</feature>
<dbReference type="EMBL" id="SAYG01000009">
    <property type="protein sequence ID" value="TXJ44458.1"/>
    <property type="molecule type" value="Genomic_DNA"/>
</dbReference>
<feature type="transmembrane region" description="Helical" evidence="1">
    <location>
        <begin position="307"/>
        <end position="330"/>
    </location>
</feature>
<dbReference type="Proteomes" id="UP000324574">
    <property type="component" value="Unassembled WGS sequence"/>
</dbReference>
<feature type="transmembrane region" description="Helical" evidence="1">
    <location>
        <begin position="342"/>
        <end position="363"/>
    </location>
</feature>
<comment type="caution">
    <text evidence="2">The sequence shown here is derived from an EMBL/GenBank/DDBJ whole genome shotgun (WGS) entry which is preliminary data.</text>
</comment>
<keyword evidence="1" id="KW-0472">Membrane</keyword>
<sequence length="396" mass="46568">MSSKIVNNIFILSIIIIALNLINAFIFMSPYINYKSKKYAYSDFYNNLNIDFDIPSPSKNQINELRKLDFIEKVIPYYYANLTLNYGKNRDSNILFFDSLEDIEYIYNDNRLINKVNKTDNFIYVDYYFIKDSKAKLNDTLKTSINGVEIKFNINGIYKENLYYNNGVEASIWKKEYLNRNIEYSGAFIKAKDISLCRNYLSKEYKPLGRLKSRDNFDTEESYNIHIKAILSGNYANEITDFNLKSESDINFIESGYISNIIRYALGIFLVFIIIILINNYFLSKNKDYFYNRLIIGEELKNIKNSYFLLLIISLIISIVSNIILIKIVVANIEYYIPLKNIFISINIIILFEIISIILSYYFNIKEINLLNDRAISERKGIEEEKKTNINETNEI</sequence>
<feature type="transmembrane region" description="Helical" evidence="1">
    <location>
        <begin position="6"/>
        <end position="28"/>
    </location>
</feature>
<name>A0A5C8F467_9SPIR</name>
<dbReference type="RefSeq" id="WP_147527144.1">
    <property type="nucleotide sequence ID" value="NZ_SAYG01000009.1"/>
</dbReference>
<dbReference type="AlphaFoldDB" id="A0A5C8F467"/>